<organism evidence="1 2">
    <name type="scientific">Entamoeba invadens IP1</name>
    <dbReference type="NCBI Taxonomy" id="370355"/>
    <lineage>
        <taxon>Eukaryota</taxon>
        <taxon>Amoebozoa</taxon>
        <taxon>Evosea</taxon>
        <taxon>Archamoebae</taxon>
        <taxon>Mastigamoebida</taxon>
        <taxon>Entamoebidae</taxon>
        <taxon>Entamoeba</taxon>
    </lineage>
</organism>
<keyword evidence="2" id="KW-1185">Reference proteome</keyword>
<evidence type="ECO:0000313" key="2">
    <source>
        <dbReference type="Proteomes" id="UP000014680"/>
    </source>
</evidence>
<dbReference type="EMBL" id="KB207240">
    <property type="protein sequence ID" value="ELP83776.1"/>
    <property type="molecule type" value="Genomic_DNA"/>
</dbReference>
<dbReference type="VEuPathDB" id="AmoebaDB:EIN_470200"/>
<feature type="non-terminal residue" evidence="1">
    <location>
        <position position="1"/>
    </location>
</feature>
<dbReference type="Proteomes" id="UP000014680">
    <property type="component" value="Unassembled WGS sequence"/>
</dbReference>
<gene>
    <name evidence="1" type="ORF">EIN_470200</name>
</gene>
<dbReference type="KEGG" id="eiv:EIN_470200"/>
<feature type="non-terminal residue" evidence="1">
    <location>
        <position position="406"/>
    </location>
</feature>
<evidence type="ECO:0000313" key="1">
    <source>
        <dbReference type="EMBL" id="ELP83776.1"/>
    </source>
</evidence>
<sequence>MTSNSSNKLLDKKKRTFEEFIENSISVSSKQEMYLFFSELGEFVVQIQGKGIPRNRIIPNKSVQFRFEEKKAELTRKGLTDWFKANGVIVGQMLTSDMADKQIFGVCLPTIVFMAETKNLKEGLLLSILSNHLHTSYCSEIGDLLLKTSCYMQNDEAEEIFKYLNKTKGSSEIVVPLITHFVVVCSKSGLKFASKERLVGFSQKCVRMCYNKDEGKVWLNNIEEIFQIMSMHAIEDISVDIMNKILKENIDVVLPLQLLTKCLRVRGDGPGIDRDFFSMKLAIDSLEKSDIKSPDDELLRTVLEYINIYIESTHLSIPSQLVLRISVILVDVLDFPETLFKWINETVIKEKKTPSHDTIMTMMTFLEGHISAIMTENGMICLQRVLLHYNQTLIKSIIIVDDKIEV</sequence>
<name>A0A0A1TZ18_ENTIV</name>
<reference evidence="1 2" key="1">
    <citation type="submission" date="2012-10" db="EMBL/GenBank/DDBJ databases">
        <authorList>
            <person name="Zafar N."/>
            <person name="Inman J."/>
            <person name="Hall N."/>
            <person name="Lorenzi H."/>
            <person name="Caler E."/>
        </authorList>
    </citation>
    <scope>NUCLEOTIDE SEQUENCE [LARGE SCALE GENOMIC DNA]</scope>
    <source>
        <strain evidence="1 2">IP1</strain>
    </source>
</reference>
<protein>
    <submittedName>
        <fullName evidence="1">Uncharacterized protein</fullName>
    </submittedName>
</protein>
<dbReference type="GeneID" id="14882729"/>
<dbReference type="RefSeq" id="XP_004183122.1">
    <property type="nucleotide sequence ID" value="XM_004183074.1"/>
</dbReference>
<proteinExistence type="predicted"/>
<accession>A0A0A1TZ18</accession>
<dbReference type="AlphaFoldDB" id="A0A0A1TZ18"/>